<feature type="signal peptide" evidence="2">
    <location>
        <begin position="1"/>
        <end position="18"/>
    </location>
</feature>
<dbReference type="EMBL" id="FMSV02000376">
    <property type="protein sequence ID" value="SEH05716.1"/>
    <property type="molecule type" value="Genomic_DNA"/>
</dbReference>
<protein>
    <recommendedName>
        <fullName evidence="5">Outer membrane efflux protein</fullName>
    </recommendedName>
</protein>
<dbReference type="AlphaFoldDB" id="A0A1H6F9A8"/>
<evidence type="ECO:0000256" key="2">
    <source>
        <dbReference type="SAM" id="SignalP"/>
    </source>
</evidence>
<feature type="chain" id="PRO_5014673672" description="Outer membrane efflux protein" evidence="2">
    <location>
        <begin position="19"/>
        <end position="399"/>
    </location>
</feature>
<dbReference type="RefSeq" id="WP_103919610.1">
    <property type="nucleotide sequence ID" value="NZ_FMSV02000376.1"/>
</dbReference>
<organism evidence="3 4">
    <name type="scientific">Candidatus Venteria ishoeyi</name>
    <dbReference type="NCBI Taxonomy" id="1899563"/>
    <lineage>
        <taxon>Bacteria</taxon>
        <taxon>Pseudomonadati</taxon>
        <taxon>Pseudomonadota</taxon>
        <taxon>Gammaproteobacteria</taxon>
        <taxon>Thiotrichales</taxon>
        <taxon>Thiotrichaceae</taxon>
        <taxon>Venteria</taxon>
    </lineage>
</organism>
<gene>
    <name evidence="3" type="ORF">MBHS_01571</name>
</gene>
<feature type="coiled-coil region" evidence="1">
    <location>
        <begin position="114"/>
        <end position="183"/>
    </location>
</feature>
<reference evidence="3 4" key="1">
    <citation type="submission" date="2016-10" db="EMBL/GenBank/DDBJ databases">
        <authorList>
            <person name="de Groot N.N."/>
        </authorList>
    </citation>
    <scope>NUCLEOTIDE SEQUENCE [LARGE SCALE GENOMIC DNA]</scope>
    <source>
        <strain evidence="3">MBHS1</strain>
    </source>
</reference>
<proteinExistence type="predicted"/>
<accession>A0A1H6F9A8</accession>
<name>A0A1H6F9A8_9GAMM</name>
<dbReference type="PROSITE" id="PS51257">
    <property type="entry name" value="PROKAR_LIPOPROTEIN"/>
    <property type="match status" value="1"/>
</dbReference>
<evidence type="ECO:0008006" key="5">
    <source>
        <dbReference type="Google" id="ProtNLM"/>
    </source>
</evidence>
<keyword evidence="1" id="KW-0175">Coiled coil</keyword>
<dbReference type="Proteomes" id="UP000236724">
    <property type="component" value="Unassembled WGS sequence"/>
</dbReference>
<keyword evidence="2" id="KW-0732">Signal</keyword>
<evidence type="ECO:0000313" key="3">
    <source>
        <dbReference type="EMBL" id="SEH05716.1"/>
    </source>
</evidence>
<dbReference type="OrthoDB" id="257356at2"/>
<evidence type="ECO:0000313" key="4">
    <source>
        <dbReference type="Proteomes" id="UP000236724"/>
    </source>
</evidence>
<keyword evidence="4" id="KW-1185">Reference proteome</keyword>
<sequence>MKHIWFLIFICFSLQACAASPSKSGSSDPGLLDQIMTATGDFVDDMTGSNLNPQEQFAKVWEEAYPRLDDLLAEKERHKDLPESKWFGEDQKSHQKEIDALLQEAVKILGLSAVSEDVQAIKNLENTISQKRRQMAEYQTKKISRPGKAKSYDDKIADLKGDIAENKTQIKQHKANIAQHMQKTGVYLSEAQLDVLMTSVVGDDVIAMSVVFDNVKQISNHLAQLMIDNGEDLEFARKHYGMYAVLLEVVITMQQNFIDRIVQNYLPKLEKIRTDNQRLQQKTQNMLMRETDALRRSNLQISIQAQKLTSNTLNLYRQQLTRQANQVLKAQGALKKDYDVALIRYQTVRISGELVTLIRASNQQFSSLANLQLPELVPFENMAMRAEFEKLTTELRQAE</sequence>
<evidence type="ECO:0000256" key="1">
    <source>
        <dbReference type="SAM" id="Coils"/>
    </source>
</evidence>